<dbReference type="Pfam" id="PF25989">
    <property type="entry name" value="YknX_C"/>
    <property type="match status" value="1"/>
</dbReference>
<reference evidence="6 7" key="1">
    <citation type="submission" date="2017-08" db="EMBL/GenBank/DDBJ databases">
        <title>Salimicrobium alkalisoli sp. nov., isolated from saline alkaline soil.</title>
        <authorList>
            <person name="Zhang G."/>
            <person name="Xiong Q."/>
        </authorList>
    </citation>
    <scope>NUCLEOTIDE SEQUENCE [LARGE SCALE GENOMIC DNA]</scope>
    <source>
        <strain evidence="6 7">WN024</strain>
    </source>
</reference>
<feature type="region of interest" description="Disordered" evidence="2">
    <location>
        <begin position="340"/>
        <end position="361"/>
    </location>
</feature>
<feature type="chain" id="PRO_5047269656" evidence="3">
    <location>
        <begin position="21"/>
        <end position="380"/>
    </location>
</feature>
<feature type="domain" description="YknX-like C-terminal permuted SH3-like" evidence="5">
    <location>
        <begin position="310"/>
        <end position="374"/>
    </location>
</feature>
<comment type="caution">
    <text evidence="6">The sequence shown here is derived from an EMBL/GenBank/DDBJ whole genome shotgun (WGS) entry which is preliminary data.</text>
</comment>
<gene>
    <name evidence="6" type="ORF">CKW00_03600</name>
</gene>
<feature type="region of interest" description="Disordered" evidence="2">
    <location>
        <begin position="117"/>
        <end position="150"/>
    </location>
</feature>
<evidence type="ECO:0000256" key="1">
    <source>
        <dbReference type="ARBA" id="ARBA00009477"/>
    </source>
</evidence>
<dbReference type="Proteomes" id="UP000217561">
    <property type="component" value="Unassembled WGS sequence"/>
</dbReference>
<dbReference type="Pfam" id="PF25917">
    <property type="entry name" value="BSH_RND"/>
    <property type="match status" value="1"/>
</dbReference>
<dbReference type="NCBIfam" id="TIGR01730">
    <property type="entry name" value="RND_mfp"/>
    <property type="match status" value="1"/>
</dbReference>
<dbReference type="EMBL" id="NSGH01000004">
    <property type="protein sequence ID" value="PBB06426.1"/>
    <property type="molecule type" value="Genomic_DNA"/>
</dbReference>
<keyword evidence="3" id="KW-0732">Signal</keyword>
<comment type="similarity">
    <text evidence="1">Belongs to the membrane fusion protein (MFP) (TC 8.A.1) family.</text>
</comment>
<dbReference type="Gene3D" id="1.10.287.470">
    <property type="entry name" value="Helix hairpin bin"/>
    <property type="match status" value="1"/>
</dbReference>
<evidence type="ECO:0000259" key="4">
    <source>
        <dbReference type="Pfam" id="PF25917"/>
    </source>
</evidence>
<dbReference type="InterPro" id="IPR006143">
    <property type="entry name" value="RND_pump_MFP"/>
</dbReference>
<dbReference type="PANTHER" id="PTHR30469:SF15">
    <property type="entry name" value="HLYD FAMILY OF SECRETION PROTEINS"/>
    <property type="match status" value="1"/>
</dbReference>
<evidence type="ECO:0000313" key="6">
    <source>
        <dbReference type="EMBL" id="PBB06426.1"/>
    </source>
</evidence>
<accession>A0ABX4HT71</accession>
<evidence type="ECO:0000313" key="7">
    <source>
        <dbReference type="Proteomes" id="UP000217561"/>
    </source>
</evidence>
<dbReference type="RefSeq" id="WP_095821417.1">
    <property type="nucleotide sequence ID" value="NZ_NSGH01000004.1"/>
</dbReference>
<dbReference type="PROSITE" id="PS51257">
    <property type="entry name" value="PROKAR_LIPOPROTEIN"/>
    <property type="match status" value="1"/>
</dbReference>
<feature type="compositionally biased region" description="Low complexity" evidence="2">
    <location>
        <begin position="349"/>
        <end position="361"/>
    </location>
</feature>
<feature type="signal peptide" evidence="3">
    <location>
        <begin position="1"/>
        <end position="20"/>
    </location>
</feature>
<organism evidence="6 7">
    <name type="scientific">Salimicrobium humidisoli</name>
    <dbReference type="NCBI Taxonomy" id="2029857"/>
    <lineage>
        <taxon>Bacteria</taxon>
        <taxon>Bacillati</taxon>
        <taxon>Bacillota</taxon>
        <taxon>Bacilli</taxon>
        <taxon>Bacillales</taxon>
        <taxon>Bacillaceae</taxon>
        <taxon>Salimicrobium</taxon>
    </lineage>
</organism>
<sequence>MKRGILLSLLLLLILLAACSSDEPEEEKKRVTPVETEEIREGTFTVEREILARAEPSATSPVVPGAPGEITFISVEEGDRVERGDALAEITPGQGESQVELQENALAQARQQLDQAIASRDDAEEAVERARSQEAPEGLSGLLGPSEQELEGQVAQAEQQLSQARSAVESARLQVEQAEIQLEQAREQSGPETLTSPRSGVVTSIQGNVGDMATNQQPFATVVSLNPALITASITAEQLPLFEEGAKYEVDVEASEEPVEAQLTNVATVPGDTGLYSVEAEISNPDGDIKPGTTAVFQLPETVVENTTIIPTEALVETSDETFVYKVEEKKAVKVPVSVESSQTEESAVTGDVSDGDSVVTSGQITLTDGAEIRIIGEDE</sequence>
<dbReference type="InterPro" id="IPR058625">
    <property type="entry name" value="MdtA-like_BSH"/>
</dbReference>
<dbReference type="SUPFAM" id="SSF111369">
    <property type="entry name" value="HlyD-like secretion proteins"/>
    <property type="match status" value="1"/>
</dbReference>
<evidence type="ECO:0000256" key="2">
    <source>
        <dbReference type="SAM" id="MobiDB-lite"/>
    </source>
</evidence>
<dbReference type="PANTHER" id="PTHR30469">
    <property type="entry name" value="MULTIDRUG RESISTANCE PROTEIN MDTA"/>
    <property type="match status" value="1"/>
</dbReference>
<proteinExistence type="inferred from homology"/>
<feature type="domain" description="Multidrug resistance protein MdtA-like barrel-sandwich hybrid" evidence="4">
    <location>
        <begin position="66"/>
        <end position="223"/>
    </location>
</feature>
<name>A0ABX4HT71_9BACI</name>
<dbReference type="Gene3D" id="2.40.30.170">
    <property type="match status" value="1"/>
</dbReference>
<dbReference type="Gene3D" id="2.40.420.20">
    <property type="match status" value="1"/>
</dbReference>
<keyword evidence="7" id="KW-1185">Reference proteome</keyword>
<evidence type="ECO:0000256" key="3">
    <source>
        <dbReference type="SAM" id="SignalP"/>
    </source>
</evidence>
<dbReference type="InterPro" id="IPR058637">
    <property type="entry name" value="YknX-like_C"/>
</dbReference>
<evidence type="ECO:0000259" key="5">
    <source>
        <dbReference type="Pfam" id="PF25989"/>
    </source>
</evidence>
<dbReference type="Gene3D" id="2.40.50.100">
    <property type="match status" value="1"/>
</dbReference>
<protein>
    <submittedName>
        <fullName evidence="6">Efflux transporter periplasmic adaptor subunit</fullName>
    </submittedName>
</protein>